<proteinExistence type="predicted"/>
<protein>
    <recommendedName>
        <fullName evidence="1">DUF6870 domain-containing protein</fullName>
    </recommendedName>
</protein>
<dbReference type="InterPro" id="IPR049222">
    <property type="entry name" value="DUF6870"/>
</dbReference>
<evidence type="ECO:0000313" key="2">
    <source>
        <dbReference type="EMBL" id="EKC49904.1"/>
    </source>
</evidence>
<feature type="non-terminal residue" evidence="2">
    <location>
        <position position="1"/>
    </location>
</feature>
<organism evidence="2">
    <name type="scientific">human gut metagenome</name>
    <dbReference type="NCBI Taxonomy" id="408170"/>
    <lineage>
        <taxon>unclassified sequences</taxon>
        <taxon>metagenomes</taxon>
        <taxon>organismal metagenomes</taxon>
    </lineage>
</organism>
<accession>K1S3C3</accession>
<dbReference type="AlphaFoldDB" id="K1S3C3"/>
<reference evidence="2" key="1">
    <citation type="journal article" date="2013" name="Environ. Microbiol.">
        <title>Microbiota from the distal guts of lean and obese adolescents exhibit partial functional redundancy besides clear differences in community structure.</title>
        <authorList>
            <person name="Ferrer M."/>
            <person name="Ruiz A."/>
            <person name="Lanza F."/>
            <person name="Haange S.B."/>
            <person name="Oberbach A."/>
            <person name="Till H."/>
            <person name="Bargiela R."/>
            <person name="Campoy C."/>
            <person name="Segura M.T."/>
            <person name="Richter M."/>
            <person name="von Bergen M."/>
            <person name="Seifert J."/>
            <person name="Suarez A."/>
        </authorList>
    </citation>
    <scope>NUCLEOTIDE SEQUENCE</scope>
</reference>
<sequence length="80" mass="9031">HSFQKGVDTMELNTIVSEVGTLVDIRDVSVNKELSRDERIAEFVQQIKNPYHFKCGRFTVQASFSAEGATLEECIKGILR</sequence>
<comment type="caution">
    <text evidence="2">The sequence shown here is derived from an EMBL/GenBank/DDBJ whole genome shotgun (WGS) entry which is preliminary data.</text>
</comment>
<feature type="domain" description="DUF6870" evidence="1">
    <location>
        <begin position="19"/>
        <end position="78"/>
    </location>
</feature>
<dbReference type="Pfam" id="PF21757">
    <property type="entry name" value="DUF6870"/>
    <property type="match status" value="1"/>
</dbReference>
<name>K1S3C3_9ZZZZ</name>
<dbReference type="EMBL" id="AJWZ01009932">
    <property type="protein sequence ID" value="EKC49904.1"/>
    <property type="molecule type" value="Genomic_DNA"/>
</dbReference>
<evidence type="ECO:0000259" key="1">
    <source>
        <dbReference type="Pfam" id="PF21757"/>
    </source>
</evidence>
<gene>
    <name evidence="2" type="ORF">OBE_14404</name>
</gene>